<proteinExistence type="predicted"/>
<name>A0A1W6LNL1_9BACT</name>
<dbReference type="KEGG" id="pbp:STSP1_01735"/>
<accession>A0A1W6LNL1</accession>
<gene>
    <name evidence="1" type="ORF">STSP1_01735</name>
</gene>
<dbReference type="STRING" id="1941349.STSP1_01735"/>
<keyword evidence="2" id="KW-1185">Reference proteome</keyword>
<dbReference type="OrthoDB" id="281357at2"/>
<evidence type="ECO:0000313" key="2">
    <source>
        <dbReference type="Proteomes" id="UP000193334"/>
    </source>
</evidence>
<organism evidence="1 2">
    <name type="scientific">Sedimentisphaera salicampi</name>
    <dbReference type="NCBI Taxonomy" id="1941349"/>
    <lineage>
        <taxon>Bacteria</taxon>
        <taxon>Pseudomonadati</taxon>
        <taxon>Planctomycetota</taxon>
        <taxon>Phycisphaerae</taxon>
        <taxon>Sedimentisphaerales</taxon>
        <taxon>Sedimentisphaeraceae</taxon>
        <taxon>Sedimentisphaera</taxon>
    </lineage>
</organism>
<dbReference type="RefSeq" id="WP_085755978.1">
    <property type="nucleotide sequence ID" value="NZ_CP021023.1"/>
</dbReference>
<protein>
    <submittedName>
        <fullName evidence="1">Uncharacterized protein</fullName>
    </submittedName>
</protein>
<sequence length="85" mass="9998">MARGYSQHQKNIIKNYYKNLDTIALQKLQEIVSELYICESEKKQASLWKKAETQLKKLEIKPAQLKYILEERDLGELARCISKLV</sequence>
<dbReference type="Proteomes" id="UP000193334">
    <property type="component" value="Chromosome"/>
</dbReference>
<dbReference type="EMBL" id="CP021023">
    <property type="protein sequence ID" value="ARN57331.1"/>
    <property type="molecule type" value="Genomic_DNA"/>
</dbReference>
<reference evidence="2" key="1">
    <citation type="submission" date="2017-04" db="EMBL/GenBank/DDBJ databases">
        <title>Comparative genomics and description of representatives of a novel lineage of planctomycetes thriving in anoxic sediments.</title>
        <authorList>
            <person name="Spring S."/>
            <person name="Bunk B."/>
            <person name="Sproer C."/>
        </authorList>
    </citation>
    <scope>NUCLEOTIDE SEQUENCE [LARGE SCALE GENOMIC DNA]</scope>
    <source>
        <strain evidence="2">ST-PulAB-D4</strain>
    </source>
</reference>
<dbReference type="AlphaFoldDB" id="A0A1W6LNL1"/>
<evidence type="ECO:0000313" key="1">
    <source>
        <dbReference type="EMBL" id="ARN57331.1"/>
    </source>
</evidence>